<evidence type="ECO:0000313" key="2">
    <source>
        <dbReference type="EMBL" id="KAK7576349.1"/>
    </source>
</evidence>
<dbReference type="Proteomes" id="UP001367676">
    <property type="component" value="Unassembled WGS sequence"/>
</dbReference>
<feature type="compositionally biased region" description="Polar residues" evidence="1">
    <location>
        <begin position="39"/>
        <end position="59"/>
    </location>
</feature>
<keyword evidence="3" id="KW-1185">Reference proteome</keyword>
<evidence type="ECO:0000313" key="3">
    <source>
        <dbReference type="Proteomes" id="UP001367676"/>
    </source>
</evidence>
<feature type="region of interest" description="Disordered" evidence="1">
    <location>
        <begin position="39"/>
        <end position="61"/>
    </location>
</feature>
<evidence type="ECO:0000256" key="1">
    <source>
        <dbReference type="SAM" id="MobiDB-lite"/>
    </source>
</evidence>
<accession>A0AAN9XZL8</accession>
<dbReference type="EMBL" id="JBBCAQ010000036">
    <property type="protein sequence ID" value="KAK7576349.1"/>
    <property type="molecule type" value="Genomic_DNA"/>
</dbReference>
<gene>
    <name evidence="2" type="ORF">V9T40_012635</name>
</gene>
<reference evidence="2 3" key="1">
    <citation type="submission" date="2024-03" db="EMBL/GenBank/DDBJ databases">
        <title>Adaptation during the transition from Ophiocordyceps entomopathogen to insect associate is accompanied by gene loss and intensified selection.</title>
        <authorList>
            <person name="Ward C.M."/>
            <person name="Onetto C.A."/>
            <person name="Borneman A.R."/>
        </authorList>
    </citation>
    <scope>NUCLEOTIDE SEQUENCE [LARGE SCALE GENOMIC DNA]</scope>
    <source>
        <strain evidence="2">AWRI1</strain>
        <tissue evidence="2">Single Adult Female</tissue>
    </source>
</reference>
<proteinExistence type="predicted"/>
<sequence length="85" mass="9441">MNLVITQIGGCSDDTGNSLNPALTWMLCKDGSYNFPDAMSQSINGRTSDKTNVASQRMPTSHRKRPIKILCSSVEVLFLNRCLQY</sequence>
<comment type="caution">
    <text evidence="2">The sequence shown here is derived from an EMBL/GenBank/DDBJ whole genome shotgun (WGS) entry which is preliminary data.</text>
</comment>
<protein>
    <submittedName>
        <fullName evidence="2">Uncharacterized protein</fullName>
    </submittedName>
</protein>
<dbReference type="AlphaFoldDB" id="A0AAN9XZL8"/>
<name>A0AAN9XZL8_9HEMI</name>
<organism evidence="2 3">
    <name type="scientific">Parthenolecanium corni</name>
    <dbReference type="NCBI Taxonomy" id="536013"/>
    <lineage>
        <taxon>Eukaryota</taxon>
        <taxon>Metazoa</taxon>
        <taxon>Ecdysozoa</taxon>
        <taxon>Arthropoda</taxon>
        <taxon>Hexapoda</taxon>
        <taxon>Insecta</taxon>
        <taxon>Pterygota</taxon>
        <taxon>Neoptera</taxon>
        <taxon>Paraneoptera</taxon>
        <taxon>Hemiptera</taxon>
        <taxon>Sternorrhyncha</taxon>
        <taxon>Coccoidea</taxon>
        <taxon>Coccidae</taxon>
        <taxon>Parthenolecanium</taxon>
    </lineage>
</organism>